<dbReference type="GeneID" id="40866238"/>
<sequence>MNIPIHSKDSSQIRSCQITLSHLKYTRMRRNRKHTLSARISCKFFFRRKEFHISLFISDFKCPCFSVTLEITDVEFNQSSLRTWNLWLKRLNYFKGRGLSANSGYSISFFGLCRALPFPLINFLQQALESL</sequence>
<accession>A0A4Y5UYZ8</accession>
<dbReference type="RefSeq" id="YP_009675499.1">
    <property type="nucleotide sequence ID" value="NC_043897.1"/>
</dbReference>
<keyword evidence="1" id="KW-0496">Mitochondrion</keyword>
<dbReference type="AlphaFoldDB" id="A0A4Y5UYZ8"/>
<dbReference type="EMBL" id="MH922916">
    <property type="protein sequence ID" value="QDD68267.1"/>
    <property type="molecule type" value="Genomic_DNA"/>
</dbReference>
<evidence type="ECO:0000313" key="1">
    <source>
        <dbReference type="EMBL" id="QDD68267.1"/>
    </source>
</evidence>
<protein>
    <submittedName>
        <fullName evidence="1">Uncharacterized protein</fullName>
    </submittedName>
</protein>
<geneLocation type="mitochondrion" evidence="1"/>
<name>A0A4Y5UYZ8_SOPFL</name>
<reference evidence="1" key="1">
    <citation type="journal article" date="2019" name="Mitochondrial DNA Part B Resour">
        <title>Characterization of the complete mitochondrial genome of shrubby sophora (Sophora flavescens Ait.).</title>
        <authorList>
            <person name="Zhang W."/>
            <person name="Qingdu F."/>
            <person name="Li G."/>
        </authorList>
    </citation>
    <scope>NUCLEOTIDE SEQUENCE</scope>
</reference>
<organism evidence="1">
    <name type="scientific">Sophora flavescens</name>
    <name type="common">Shrubby sophora</name>
    <name type="synonym">Radiusia flavescens</name>
    <dbReference type="NCBI Taxonomy" id="49840"/>
    <lineage>
        <taxon>Eukaryota</taxon>
        <taxon>Viridiplantae</taxon>
        <taxon>Streptophyta</taxon>
        <taxon>Embryophyta</taxon>
        <taxon>Tracheophyta</taxon>
        <taxon>Spermatophyta</taxon>
        <taxon>Magnoliopsida</taxon>
        <taxon>eudicotyledons</taxon>
        <taxon>Gunneridae</taxon>
        <taxon>Pentapetalae</taxon>
        <taxon>rosids</taxon>
        <taxon>fabids</taxon>
        <taxon>Fabales</taxon>
        <taxon>Fabaceae</taxon>
        <taxon>Papilionoideae</taxon>
        <taxon>50 kb inversion clade</taxon>
        <taxon>genistoids sensu lato</taxon>
        <taxon>core genistoids</taxon>
        <taxon>Sophoreae</taxon>
        <taxon>Sophora</taxon>
    </lineage>
</organism>
<gene>
    <name evidence="1" type="primary">ORF131</name>
</gene>
<proteinExistence type="predicted"/>